<reference evidence="1" key="1">
    <citation type="submission" date="2023-11" db="EMBL/GenBank/DDBJ databases">
        <authorList>
            <person name="Poullet M."/>
        </authorList>
    </citation>
    <scope>NUCLEOTIDE SEQUENCE</scope>
    <source>
        <strain evidence="1">E1834</strain>
    </source>
</reference>
<sequence length="161" mass="18755">MPSKKLNKSRDVHIATNLNNDGMMILPTNFNGTLAFDTVTVCFPGAIGLRYKCPSSGLFRQLLMDSNKTCFYEPVDGWEDQIFYVIYYSGVPITDTEIIKEIYDLKKKNAEIEKKNAEMEKKLDLALNFNLQVLWNKFVTHSKEFVEKIFTFLQNMWRVFT</sequence>
<name>A0ACB0Z270_MELEN</name>
<comment type="caution">
    <text evidence="1">The sequence shown here is derived from an EMBL/GenBank/DDBJ whole genome shotgun (WGS) entry which is preliminary data.</text>
</comment>
<proteinExistence type="predicted"/>
<gene>
    <name evidence="1" type="ORF">MENTE1834_LOCUS19230</name>
</gene>
<evidence type="ECO:0000313" key="2">
    <source>
        <dbReference type="Proteomes" id="UP001497535"/>
    </source>
</evidence>
<dbReference type="EMBL" id="CAVMJV010000022">
    <property type="protein sequence ID" value="CAK5072463.1"/>
    <property type="molecule type" value="Genomic_DNA"/>
</dbReference>
<evidence type="ECO:0000313" key="1">
    <source>
        <dbReference type="EMBL" id="CAK5072463.1"/>
    </source>
</evidence>
<protein>
    <submittedName>
        <fullName evidence="1">Uncharacterized protein</fullName>
    </submittedName>
</protein>
<accession>A0ACB0Z270</accession>
<keyword evidence="2" id="KW-1185">Reference proteome</keyword>
<organism evidence="1 2">
    <name type="scientific">Meloidogyne enterolobii</name>
    <name type="common">Root-knot nematode worm</name>
    <name type="synonym">Meloidogyne mayaguensis</name>
    <dbReference type="NCBI Taxonomy" id="390850"/>
    <lineage>
        <taxon>Eukaryota</taxon>
        <taxon>Metazoa</taxon>
        <taxon>Ecdysozoa</taxon>
        <taxon>Nematoda</taxon>
        <taxon>Chromadorea</taxon>
        <taxon>Rhabditida</taxon>
        <taxon>Tylenchina</taxon>
        <taxon>Tylenchomorpha</taxon>
        <taxon>Tylenchoidea</taxon>
        <taxon>Meloidogynidae</taxon>
        <taxon>Meloidogyninae</taxon>
        <taxon>Meloidogyne</taxon>
    </lineage>
</organism>
<dbReference type="Proteomes" id="UP001497535">
    <property type="component" value="Unassembled WGS sequence"/>
</dbReference>